<dbReference type="InterPro" id="IPR010987">
    <property type="entry name" value="Glutathione-S-Trfase_C-like"/>
</dbReference>
<dbReference type="NCBIfam" id="NF007682">
    <property type="entry name" value="PRK10357.1"/>
    <property type="match status" value="1"/>
</dbReference>
<evidence type="ECO:0000313" key="3">
    <source>
        <dbReference type="EMBL" id="MDN0074908.1"/>
    </source>
</evidence>
<proteinExistence type="predicted"/>
<dbReference type="SFLD" id="SFLDS00019">
    <property type="entry name" value="Glutathione_Transferase_(cytos"/>
    <property type="match status" value="1"/>
</dbReference>
<evidence type="ECO:0000259" key="1">
    <source>
        <dbReference type="PROSITE" id="PS50404"/>
    </source>
</evidence>
<dbReference type="Proteomes" id="UP001168540">
    <property type="component" value="Unassembled WGS sequence"/>
</dbReference>
<evidence type="ECO:0000259" key="2">
    <source>
        <dbReference type="PROSITE" id="PS50405"/>
    </source>
</evidence>
<dbReference type="Gene3D" id="3.40.30.10">
    <property type="entry name" value="Glutaredoxin"/>
    <property type="match status" value="1"/>
</dbReference>
<dbReference type="EC" id="2.5.1.18" evidence="3"/>
<dbReference type="Pfam" id="PF13409">
    <property type="entry name" value="GST_N_2"/>
    <property type="match status" value="1"/>
</dbReference>
<dbReference type="PANTHER" id="PTHR43968">
    <property type="match status" value="1"/>
</dbReference>
<dbReference type="PANTHER" id="PTHR43968:SF6">
    <property type="entry name" value="GLUTATHIONE S-TRANSFERASE OMEGA"/>
    <property type="match status" value="1"/>
</dbReference>
<dbReference type="Pfam" id="PF13410">
    <property type="entry name" value="GST_C_2"/>
    <property type="match status" value="1"/>
</dbReference>
<comment type="caution">
    <text evidence="3">The sequence shown here is derived from an EMBL/GenBank/DDBJ whole genome shotgun (WGS) entry which is preliminary data.</text>
</comment>
<evidence type="ECO:0000313" key="4">
    <source>
        <dbReference type="Proteomes" id="UP001168540"/>
    </source>
</evidence>
<dbReference type="InterPro" id="IPR004045">
    <property type="entry name" value="Glutathione_S-Trfase_N"/>
</dbReference>
<dbReference type="InterPro" id="IPR040079">
    <property type="entry name" value="Glutathione_S-Trfase"/>
</dbReference>
<dbReference type="GO" id="GO:0004364">
    <property type="term" value="F:glutathione transferase activity"/>
    <property type="evidence" value="ECO:0007669"/>
    <property type="project" value="UniProtKB-EC"/>
</dbReference>
<dbReference type="InterPro" id="IPR036282">
    <property type="entry name" value="Glutathione-S-Trfase_C_sf"/>
</dbReference>
<organism evidence="3 4">
    <name type="scientific">Crenobacter oryzisoli</name>
    <dbReference type="NCBI Taxonomy" id="3056844"/>
    <lineage>
        <taxon>Bacteria</taxon>
        <taxon>Pseudomonadati</taxon>
        <taxon>Pseudomonadota</taxon>
        <taxon>Betaproteobacteria</taxon>
        <taxon>Neisseriales</taxon>
        <taxon>Neisseriaceae</taxon>
        <taxon>Crenobacter</taxon>
    </lineage>
</organism>
<dbReference type="SUPFAM" id="SSF52833">
    <property type="entry name" value="Thioredoxin-like"/>
    <property type="match status" value="1"/>
</dbReference>
<accession>A0ABT7XM89</accession>
<sequence length="204" mass="23120">MKLIASLTSPFARKVRIVLLEKKIDCPLEEVQPWILDSHVIDHNPLGKVPVLILDDGSSLFDSRVIVEFLDTISPVSRILPQDKRALIATRRWEALADGVCDAATAIVIEQRRPVAQQSEDWIHRQMQKVERGLAMLAHDLGDRHWCNGEAYSLADIAVGVCLGYLDFRFPAINWRDRYPRLAELQLRLSTRPSFVDTVPPPHA</sequence>
<dbReference type="CDD" id="cd03205">
    <property type="entry name" value="GST_C_6"/>
    <property type="match status" value="1"/>
</dbReference>
<feature type="domain" description="GST C-terminal" evidence="2">
    <location>
        <begin position="83"/>
        <end position="204"/>
    </location>
</feature>
<dbReference type="InterPro" id="IPR036249">
    <property type="entry name" value="Thioredoxin-like_sf"/>
</dbReference>
<keyword evidence="4" id="KW-1185">Reference proteome</keyword>
<dbReference type="PROSITE" id="PS50405">
    <property type="entry name" value="GST_CTER"/>
    <property type="match status" value="1"/>
</dbReference>
<feature type="domain" description="GST N-terminal" evidence="1">
    <location>
        <begin position="1"/>
        <end position="78"/>
    </location>
</feature>
<protein>
    <submittedName>
        <fullName evidence="3">Glutathione S-transferase</fullName>
        <ecNumber evidence="3">2.5.1.18</ecNumber>
    </submittedName>
</protein>
<dbReference type="PROSITE" id="PS50404">
    <property type="entry name" value="GST_NTER"/>
    <property type="match status" value="1"/>
</dbReference>
<dbReference type="EMBL" id="JAUEDK010000011">
    <property type="protein sequence ID" value="MDN0074908.1"/>
    <property type="molecule type" value="Genomic_DNA"/>
</dbReference>
<gene>
    <name evidence="3" type="ORF">QU481_08375</name>
</gene>
<name>A0ABT7XM89_9NEIS</name>
<dbReference type="SUPFAM" id="SSF47616">
    <property type="entry name" value="GST C-terminal domain-like"/>
    <property type="match status" value="1"/>
</dbReference>
<reference evidence="3" key="1">
    <citation type="submission" date="2023-06" db="EMBL/GenBank/DDBJ databases">
        <authorList>
            <person name="Zhang S."/>
        </authorList>
    </citation>
    <scope>NUCLEOTIDE SEQUENCE</scope>
    <source>
        <strain evidence="3">SG2303</strain>
    </source>
</reference>
<dbReference type="Gene3D" id="1.20.1050.10">
    <property type="match status" value="1"/>
</dbReference>
<keyword evidence="3" id="KW-0808">Transferase</keyword>
<dbReference type="RefSeq" id="WP_289829497.1">
    <property type="nucleotide sequence ID" value="NZ_JAUEDK010000011.1"/>
</dbReference>
<dbReference type="CDD" id="cd03049">
    <property type="entry name" value="GST_N_3"/>
    <property type="match status" value="1"/>
</dbReference>
<dbReference type="InterPro" id="IPR050983">
    <property type="entry name" value="GST_Omega/HSP26"/>
</dbReference>